<dbReference type="InterPro" id="IPR006171">
    <property type="entry name" value="TOPRIM_dom"/>
</dbReference>
<dbReference type="NCBIfam" id="TIGR01051">
    <property type="entry name" value="topA_bact"/>
    <property type="match status" value="1"/>
</dbReference>
<feature type="compositionally biased region" description="Basic residues" evidence="9">
    <location>
        <begin position="231"/>
        <end position="240"/>
    </location>
</feature>
<gene>
    <name evidence="12" type="ORF">M6B38_167560</name>
</gene>
<dbReference type="CDD" id="cd00186">
    <property type="entry name" value="TOP1Ac"/>
    <property type="match status" value="1"/>
</dbReference>
<dbReference type="InterPro" id="IPR023405">
    <property type="entry name" value="Topo_IA_core_domain"/>
</dbReference>
<evidence type="ECO:0000256" key="9">
    <source>
        <dbReference type="SAM" id="MobiDB-lite"/>
    </source>
</evidence>
<evidence type="ECO:0000256" key="6">
    <source>
        <dbReference type="ARBA" id="ARBA00023029"/>
    </source>
</evidence>
<dbReference type="Gene3D" id="2.70.20.10">
    <property type="entry name" value="Topoisomerase I, domain 3"/>
    <property type="match status" value="1"/>
</dbReference>
<evidence type="ECO:0000256" key="8">
    <source>
        <dbReference type="ARBA" id="ARBA00023235"/>
    </source>
</evidence>
<dbReference type="Pfam" id="PF01131">
    <property type="entry name" value="Topoisom_bac"/>
    <property type="match status" value="1"/>
</dbReference>
<reference evidence="12" key="1">
    <citation type="journal article" date="2023" name="GigaByte">
        <title>Genome assembly of the bearded iris, Iris pallida Lam.</title>
        <authorList>
            <person name="Bruccoleri R.E."/>
            <person name="Oakeley E.J."/>
            <person name="Faust A.M.E."/>
            <person name="Altorfer M."/>
            <person name="Dessus-Babus S."/>
            <person name="Burckhardt D."/>
            <person name="Oertli M."/>
            <person name="Naumann U."/>
            <person name="Petersen F."/>
            <person name="Wong J."/>
        </authorList>
    </citation>
    <scope>NUCLEOTIDE SEQUENCE</scope>
    <source>
        <strain evidence="12">GSM-AAB239-AS_SAM_17_03QT</strain>
    </source>
</reference>
<dbReference type="InterPro" id="IPR013497">
    <property type="entry name" value="Topo_IA_cen"/>
</dbReference>
<evidence type="ECO:0000259" key="11">
    <source>
        <dbReference type="PROSITE" id="PS52039"/>
    </source>
</evidence>
<dbReference type="PROSITE" id="PS00396">
    <property type="entry name" value="TOPO_IA_1"/>
    <property type="match status" value="1"/>
</dbReference>
<dbReference type="SUPFAM" id="SSF56712">
    <property type="entry name" value="Prokaryotic type I DNA topoisomerase"/>
    <property type="match status" value="1"/>
</dbReference>
<dbReference type="SMART" id="SM00436">
    <property type="entry name" value="TOP1Bc"/>
    <property type="match status" value="1"/>
</dbReference>
<evidence type="ECO:0000259" key="10">
    <source>
        <dbReference type="PROSITE" id="PS50880"/>
    </source>
</evidence>
<dbReference type="EMBL" id="JANAVB010033420">
    <property type="protein sequence ID" value="KAJ6808197.1"/>
    <property type="molecule type" value="Genomic_DNA"/>
</dbReference>
<proteinExistence type="inferred from homology"/>
<evidence type="ECO:0000256" key="1">
    <source>
        <dbReference type="ARBA" id="ARBA00000213"/>
    </source>
</evidence>
<dbReference type="Pfam" id="PF01751">
    <property type="entry name" value="Toprim"/>
    <property type="match status" value="1"/>
</dbReference>
<dbReference type="InterPro" id="IPR034149">
    <property type="entry name" value="TOPRIM_TopoI"/>
</dbReference>
<comment type="similarity">
    <text evidence="2">Belongs to the type IA topoisomerase family.</text>
</comment>
<feature type="compositionally biased region" description="Basic and acidic residues" evidence="9">
    <location>
        <begin position="252"/>
        <end position="266"/>
    </location>
</feature>
<comment type="caution">
    <text evidence="12">The sequence shown here is derived from an EMBL/GenBank/DDBJ whole genome shotgun (WGS) entry which is preliminary data.</text>
</comment>
<keyword evidence="5" id="KW-0460">Magnesium</keyword>
<dbReference type="InterPro" id="IPR013824">
    <property type="entry name" value="Topo_IA_cen_sub1"/>
</dbReference>
<dbReference type="InterPro" id="IPR013826">
    <property type="entry name" value="Topo_IA_cen_sub3"/>
</dbReference>
<dbReference type="GO" id="GO:0006265">
    <property type="term" value="P:DNA topological change"/>
    <property type="evidence" value="ECO:0007669"/>
    <property type="project" value="InterPro"/>
</dbReference>
<dbReference type="GO" id="GO:0003917">
    <property type="term" value="F:DNA topoisomerase type I (single strand cut, ATP-independent) activity"/>
    <property type="evidence" value="ECO:0007669"/>
    <property type="project" value="UniProtKB-EC"/>
</dbReference>
<protein>
    <recommendedName>
        <fullName evidence="3">DNA topoisomerase</fullName>
        <ecNumber evidence="3">5.6.2.1</ecNumber>
    </recommendedName>
</protein>
<dbReference type="SMART" id="SM00493">
    <property type="entry name" value="TOPRIM"/>
    <property type="match status" value="1"/>
</dbReference>
<dbReference type="Proteomes" id="UP001140949">
    <property type="component" value="Unassembled WGS sequence"/>
</dbReference>
<feature type="region of interest" description="Disordered" evidence="9">
    <location>
        <begin position="225"/>
        <end position="367"/>
    </location>
</feature>
<dbReference type="CDD" id="cd03363">
    <property type="entry name" value="TOPRIM_TopoIA_TopoI"/>
    <property type="match status" value="1"/>
</dbReference>
<dbReference type="PRINTS" id="PR00417">
    <property type="entry name" value="PRTPISMRASEI"/>
</dbReference>
<sequence length="1205" mass="133394">MALPLRSLFSRRLSSPSPSSSVPPTMLQYGTVHNCQSSSLPYSTFGQGGRSGKPVQLRIKKNSLNLRNSYYHGVPINFCSQLRIQTSYYTAQTFEAGNNSRLNLLTHELIWRRLFSSNSKTKFQFKLKAKEAGDGASLGEKKIRHSFSALEVLRGSQGKSLSTCNSVNGYVNATVSNTSSPVRGGTTKASKSVSGTRNDAGSKEKVIEDCTEKKGAAKSHLKATISNAKPSVRKGTRKASKSVGGTGNNAASEEKVIEDSVKKKEASLSPINATKASPSIRKGATKAGQSISGAGNGEGSKETVIEYNMENNGLSKRKGKTQMAKAAVKSNRKPSKKKQDGEISSSSSSVTVGVRTKKNSKENERTNGTIPTLITDRLDSPMTSTMKGNTQFRPLYPPSGKSVVVVESVTKAKVIQKYLGDLYEVLPSYGHVRDLAGRSRSVRPDDDFSMVWEVPVSAWTHLKSIKVALSGAENLILASDPDREGEAIAWHITEMLQQQDALNKNITVARVVFHEITESSIKSALQTPREIDRDLVNAYLARRALDYLIGFNISPLLWRKLPGCQSAGRVQSAALALICDREVEIEQFNHQEYWTVRVEFHNASSDNLKNRAFISSHLTHLNSKKLDQLSICSRTEAEDIEKRASSSKFQVIDSKSSKHMKNPPMPYITSTLQQDSANKLHFTAAYTMKLAQKLYEGIKLSDAEATGLITYMRTDGLHVSNEAAQDISSLVKERYGVKTASKTIRTYFRKVKNAQEAHEAIRPTNIRRLPATLKGILDEDSLKLYTLIWTRTMACQMEPATIDMIQVDIGNIEGDMVLRSVASKVGFSGFQAVYKDREAGVFESEDKEEDISESVFEVLCNLKVKASLSLAKVDLRQHSTKPPPRYSEGTLVKKMEELGIGRPSTYASILKVLQDRKYVTTKNRVLHPEFRGRMVSAYISHHFSEVADYSFTADMETELDNVSAGETEWKGLLSDYWSRFSKYCDLATKTDIRQVERMLEEKFGYSLFASLESDNRVCPSCSVGTLRFKVSRFGAGYFIGCDQHPKCKFIAGTIYSEEDDGVPSDKLEKSFPPKLLGCSPGSNEKIFLKNGPYGYYVQLGDDRKGYSPKRASVSEVKDVETITVEDAIELLQYPKTLGNHPDDEHPVLLRHSKFGFSVKHRRTVAPVPKNTDPKKITLEAGLKLLLSKSAKKSGRPKRGTKPEAD</sequence>
<dbReference type="AlphaFoldDB" id="A0AAX6EVH9"/>
<feature type="domain" description="Topo IA-type catalytic" evidence="11">
    <location>
        <begin position="532"/>
        <end position="984"/>
    </location>
</feature>
<dbReference type="Gene3D" id="3.40.50.140">
    <property type="match status" value="1"/>
</dbReference>
<name>A0AAX6EVH9_IRIPA</name>
<dbReference type="SMART" id="SM00437">
    <property type="entry name" value="TOP1Ac"/>
    <property type="match status" value="1"/>
</dbReference>
<keyword evidence="13" id="KW-1185">Reference proteome</keyword>
<dbReference type="InterPro" id="IPR028612">
    <property type="entry name" value="Topoisom_1_IA"/>
</dbReference>
<keyword evidence="6" id="KW-0799">Topoisomerase</keyword>
<keyword evidence="8" id="KW-0413">Isomerase</keyword>
<dbReference type="PANTHER" id="PTHR42785">
    <property type="entry name" value="DNA TOPOISOMERASE, TYPE IA, CORE"/>
    <property type="match status" value="1"/>
</dbReference>
<dbReference type="GO" id="GO:0046872">
    <property type="term" value="F:metal ion binding"/>
    <property type="evidence" value="ECO:0007669"/>
    <property type="project" value="UniProtKB-KW"/>
</dbReference>
<reference evidence="12" key="2">
    <citation type="submission" date="2023-04" db="EMBL/GenBank/DDBJ databases">
        <authorList>
            <person name="Bruccoleri R.E."/>
            <person name="Oakeley E.J."/>
            <person name="Faust A.-M."/>
            <person name="Dessus-Babus S."/>
            <person name="Altorfer M."/>
            <person name="Burckhardt D."/>
            <person name="Oertli M."/>
            <person name="Naumann U."/>
            <person name="Petersen F."/>
            <person name="Wong J."/>
        </authorList>
    </citation>
    <scope>NUCLEOTIDE SEQUENCE</scope>
    <source>
        <strain evidence="12">GSM-AAB239-AS_SAM_17_03QT</strain>
        <tissue evidence="12">Leaf</tissue>
    </source>
</reference>
<evidence type="ECO:0000256" key="7">
    <source>
        <dbReference type="ARBA" id="ARBA00023125"/>
    </source>
</evidence>
<dbReference type="InterPro" id="IPR013825">
    <property type="entry name" value="Topo_IA_cen_sub2"/>
</dbReference>
<dbReference type="InterPro" id="IPR003601">
    <property type="entry name" value="Topo_IA_2"/>
</dbReference>
<dbReference type="Gene3D" id="1.10.290.10">
    <property type="entry name" value="Topoisomerase I, domain 4"/>
    <property type="match status" value="1"/>
</dbReference>
<feature type="domain" description="Toprim" evidence="10">
    <location>
        <begin position="401"/>
        <end position="516"/>
    </location>
</feature>
<dbReference type="PROSITE" id="PS50880">
    <property type="entry name" value="TOPRIM"/>
    <property type="match status" value="1"/>
</dbReference>
<comment type="catalytic activity">
    <reaction evidence="1">
        <text>ATP-independent breakage of single-stranded DNA, followed by passage and rejoining.</text>
        <dbReference type="EC" id="5.6.2.1"/>
    </reaction>
</comment>
<evidence type="ECO:0000256" key="4">
    <source>
        <dbReference type="ARBA" id="ARBA00022723"/>
    </source>
</evidence>
<dbReference type="InterPro" id="IPR025589">
    <property type="entry name" value="Toprim_C_rpt"/>
</dbReference>
<organism evidence="12 13">
    <name type="scientific">Iris pallida</name>
    <name type="common">Sweet iris</name>
    <dbReference type="NCBI Taxonomy" id="29817"/>
    <lineage>
        <taxon>Eukaryota</taxon>
        <taxon>Viridiplantae</taxon>
        <taxon>Streptophyta</taxon>
        <taxon>Embryophyta</taxon>
        <taxon>Tracheophyta</taxon>
        <taxon>Spermatophyta</taxon>
        <taxon>Magnoliopsida</taxon>
        <taxon>Liliopsida</taxon>
        <taxon>Asparagales</taxon>
        <taxon>Iridaceae</taxon>
        <taxon>Iridoideae</taxon>
        <taxon>Irideae</taxon>
        <taxon>Iris</taxon>
    </lineage>
</organism>
<feature type="compositionally biased region" description="Polar residues" evidence="9">
    <location>
        <begin position="178"/>
        <end position="199"/>
    </location>
</feature>
<feature type="region of interest" description="Disordered" evidence="9">
    <location>
        <begin position="178"/>
        <end position="205"/>
    </location>
</feature>
<dbReference type="Pfam" id="PF13368">
    <property type="entry name" value="Toprim_C_rpt"/>
    <property type="match status" value="2"/>
</dbReference>
<dbReference type="HAMAP" id="MF_00952">
    <property type="entry name" value="Topoisom_1_prok"/>
    <property type="match status" value="1"/>
</dbReference>
<evidence type="ECO:0000313" key="13">
    <source>
        <dbReference type="Proteomes" id="UP001140949"/>
    </source>
</evidence>
<keyword evidence="7" id="KW-0238">DNA-binding</keyword>
<dbReference type="InterPro" id="IPR005733">
    <property type="entry name" value="TopoI_bac-type"/>
</dbReference>
<evidence type="ECO:0000256" key="3">
    <source>
        <dbReference type="ARBA" id="ARBA00012891"/>
    </source>
</evidence>
<dbReference type="EC" id="5.6.2.1" evidence="3"/>
<dbReference type="InterPro" id="IPR023406">
    <property type="entry name" value="Topo_IA_AS"/>
</dbReference>
<evidence type="ECO:0000256" key="2">
    <source>
        <dbReference type="ARBA" id="ARBA00009446"/>
    </source>
</evidence>
<accession>A0AAX6EVH9</accession>
<dbReference type="GO" id="GO:0003677">
    <property type="term" value="F:DNA binding"/>
    <property type="evidence" value="ECO:0007669"/>
    <property type="project" value="UniProtKB-KW"/>
</dbReference>
<evidence type="ECO:0000256" key="5">
    <source>
        <dbReference type="ARBA" id="ARBA00022842"/>
    </source>
</evidence>
<dbReference type="PROSITE" id="PS52039">
    <property type="entry name" value="TOPO_IA_2"/>
    <property type="match status" value="1"/>
</dbReference>
<dbReference type="InterPro" id="IPR003602">
    <property type="entry name" value="Topo_IA_DNA-bd_dom"/>
</dbReference>
<evidence type="ECO:0000313" key="12">
    <source>
        <dbReference type="EMBL" id="KAJ6808197.1"/>
    </source>
</evidence>
<dbReference type="PANTHER" id="PTHR42785:SF1">
    <property type="entry name" value="DNA TOPOISOMERASE"/>
    <property type="match status" value="1"/>
</dbReference>
<dbReference type="Gene3D" id="1.10.460.10">
    <property type="entry name" value="Topoisomerase I, domain 2"/>
    <property type="match status" value="1"/>
</dbReference>
<keyword evidence="4" id="KW-0479">Metal-binding</keyword>
<dbReference type="InterPro" id="IPR000380">
    <property type="entry name" value="Topo_IA"/>
</dbReference>